<evidence type="ECO:0000313" key="3">
    <source>
        <dbReference type="EMBL" id="CAL5026936.1"/>
    </source>
</evidence>
<proteinExistence type="predicted"/>
<keyword evidence="2" id="KW-1133">Transmembrane helix</keyword>
<dbReference type="Proteomes" id="UP001497457">
    <property type="component" value="Chromosome 30rd"/>
</dbReference>
<evidence type="ECO:0000313" key="4">
    <source>
        <dbReference type="Proteomes" id="UP001497457"/>
    </source>
</evidence>
<dbReference type="EMBL" id="OZ075140">
    <property type="protein sequence ID" value="CAL5026936.1"/>
    <property type="molecule type" value="Genomic_DNA"/>
</dbReference>
<evidence type="ECO:0000256" key="2">
    <source>
        <dbReference type="SAM" id="Phobius"/>
    </source>
</evidence>
<sequence>MFNVPIAFVFSVTIIYIYIFSTSSTQPVSTASVPMGKKAQRKESLSQNTAQSLTSTKNSLLQTKICSYFNMYQKWLNELRNSHQSRALSARFIRNSGMLHLASHAIAPSFGFGSVRV</sequence>
<keyword evidence="2" id="KW-0812">Transmembrane</keyword>
<accession>A0ABC9CVZ1</accession>
<keyword evidence="4" id="KW-1185">Reference proteome</keyword>
<reference evidence="3 4" key="2">
    <citation type="submission" date="2024-10" db="EMBL/GenBank/DDBJ databases">
        <authorList>
            <person name="Ryan C."/>
        </authorList>
    </citation>
    <scope>NUCLEOTIDE SEQUENCE [LARGE SCALE GENOMIC DNA]</scope>
</reference>
<evidence type="ECO:0000256" key="1">
    <source>
        <dbReference type="SAM" id="MobiDB-lite"/>
    </source>
</evidence>
<dbReference type="AlphaFoldDB" id="A0ABC9CVZ1"/>
<reference evidence="4" key="1">
    <citation type="submission" date="2024-06" db="EMBL/GenBank/DDBJ databases">
        <authorList>
            <person name="Ryan C."/>
        </authorList>
    </citation>
    <scope>NUCLEOTIDE SEQUENCE [LARGE SCALE GENOMIC DNA]</scope>
</reference>
<name>A0ABC9CVZ1_9POAL</name>
<gene>
    <name evidence="3" type="ORF">URODEC1_LOCUS79058</name>
</gene>
<evidence type="ECO:0008006" key="5">
    <source>
        <dbReference type="Google" id="ProtNLM"/>
    </source>
</evidence>
<feature type="region of interest" description="Disordered" evidence="1">
    <location>
        <begin position="27"/>
        <end position="51"/>
    </location>
</feature>
<feature type="transmembrane region" description="Helical" evidence="2">
    <location>
        <begin position="6"/>
        <end position="28"/>
    </location>
</feature>
<keyword evidence="2" id="KW-0472">Membrane</keyword>
<protein>
    <recommendedName>
        <fullName evidence="5">ATP synthase F0 subunit 8</fullName>
    </recommendedName>
</protein>
<organism evidence="3 4">
    <name type="scientific">Urochloa decumbens</name>
    <dbReference type="NCBI Taxonomy" id="240449"/>
    <lineage>
        <taxon>Eukaryota</taxon>
        <taxon>Viridiplantae</taxon>
        <taxon>Streptophyta</taxon>
        <taxon>Embryophyta</taxon>
        <taxon>Tracheophyta</taxon>
        <taxon>Spermatophyta</taxon>
        <taxon>Magnoliopsida</taxon>
        <taxon>Liliopsida</taxon>
        <taxon>Poales</taxon>
        <taxon>Poaceae</taxon>
        <taxon>PACMAD clade</taxon>
        <taxon>Panicoideae</taxon>
        <taxon>Panicodae</taxon>
        <taxon>Paniceae</taxon>
        <taxon>Melinidinae</taxon>
        <taxon>Urochloa</taxon>
    </lineage>
</organism>